<name>A0A699XZV7_TANCI</name>
<feature type="non-terminal residue" evidence="1">
    <location>
        <position position="79"/>
    </location>
</feature>
<protein>
    <submittedName>
        <fullName evidence="1">Uncharacterized protein</fullName>
    </submittedName>
</protein>
<organism evidence="1">
    <name type="scientific">Tanacetum cinerariifolium</name>
    <name type="common">Dalmatian daisy</name>
    <name type="synonym">Chrysanthemum cinerariifolium</name>
    <dbReference type="NCBI Taxonomy" id="118510"/>
    <lineage>
        <taxon>Eukaryota</taxon>
        <taxon>Viridiplantae</taxon>
        <taxon>Streptophyta</taxon>
        <taxon>Embryophyta</taxon>
        <taxon>Tracheophyta</taxon>
        <taxon>Spermatophyta</taxon>
        <taxon>Magnoliopsida</taxon>
        <taxon>eudicotyledons</taxon>
        <taxon>Gunneridae</taxon>
        <taxon>Pentapetalae</taxon>
        <taxon>asterids</taxon>
        <taxon>campanulids</taxon>
        <taxon>Asterales</taxon>
        <taxon>Asteraceae</taxon>
        <taxon>Asteroideae</taxon>
        <taxon>Anthemideae</taxon>
        <taxon>Anthemidinae</taxon>
        <taxon>Tanacetum</taxon>
    </lineage>
</organism>
<dbReference type="AlphaFoldDB" id="A0A699XZV7"/>
<sequence>MAIGLGIEGGIAGLRELDLLGPALRQYRRRFGLAEKGAAVALGAADGVGDEIEHALELAAHPHRPAHRRHVEREHVGDF</sequence>
<gene>
    <name evidence="1" type="ORF">Tci_933093</name>
</gene>
<reference evidence="1" key="1">
    <citation type="journal article" date="2019" name="Sci. Rep.">
        <title>Draft genome of Tanacetum cinerariifolium, the natural source of mosquito coil.</title>
        <authorList>
            <person name="Yamashiro T."/>
            <person name="Shiraishi A."/>
            <person name="Satake H."/>
            <person name="Nakayama K."/>
        </authorList>
    </citation>
    <scope>NUCLEOTIDE SEQUENCE</scope>
</reference>
<dbReference type="EMBL" id="BKCJ011887106">
    <property type="protein sequence ID" value="GFD61124.1"/>
    <property type="molecule type" value="Genomic_DNA"/>
</dbReference>
<evidence type="ECO:0000313" key="1">
    <source>
        <dbReference type="EMBL" id="GFD61124.1"/>
    </source>
</evidence>
<comment type="caution">
    <text evidence="1">The sequence shown here is derived from an EMBL/GenBank/DDBJ whole genome shotgun (WGS) entry which is preliminary data.</text>
</comment>
<accession>A0A699XZV7</accession>
<proteinExistence type="predicted"/>